<proteinExistence type="predicted"/>
<dbReference type="EMBL" id="JAUSVV010000002">
    <property type="protein sequence ID" value="MDQ0441514.1"/>
    <property type="molecule type" value="Genomic_DNA"/>
</dbReference>
<organism evidence="2 3">
    <name type="scientific">Methylobacterium persicinum</name>
    <dbReference type="NCBI Taxonomy" id="374426"/>
    <lineage>
        <taxon>Bacteria</taxon>
        <taxon>Pseudomonadati</taxon>
        <taxon>Pseudomonadota</taxon>
        <taxon>Alphaproteobacteria</taxon>
        <taxon>Hyphomicrobiales</taxon>
        <taxon>Methylobacteriaceae</taxon>
        <taxon>Methylobacterium</taxon>
    </lineage>
</organism>
<sequence>MMSEIPRRGGAFTIRTVPVPAQPPVLDEFTRRRLGRELRALYDPVIDEPIDPRLAELLQQLETDRAGPGA</sequence>
<feature type="domain" description="Anti-sigma factor NepR" evidence="1">
    <location>
        <begin position="31"/>
        <end position="62"/>
    </location>
</feature>
<dbReference type="Proteomes" id="UP001236369">
    <property type="component" value="Unassembled WGS sequence"/>
</dbReference>
<evidence type="ECO:0000313" key="3">
    <source>
        <dbReference type="Proteomes" id="UP001236369"/>
    </source>
</evidence>
<comment type="caution">
    <text evidence="2">The sequence shown here is derived from an EMBL/GenBank/DDBJ whole genome shotgun (WGS) entry which is preliminary data.</text>
</comment>
<name>A0ABU0HGR5_9HYPH</name>
<evidence type="ECO:0000259" key="1">
    <source>
        <dbReference type="Pfam" id="PF18557"/>
    </source>
</evidence>
<protein>
    <recommendedName>
        <fullName evidence="1">Anti-sigma factor NepR domain-containing protein</fullName>
    </recommendedName>
</protein>
<dbReference type="InterPro" id="IPR041649">
    <property type="entry name" value="NepR"/>
</dbReference>
<dbReference type="Pfam" id="PF18557">
    <property type="entry name" value="NepR"/>
    <property type="match status" value="1"/>
</dbReference>
<evidence type="ECO:0000313" key="2">
    <source>
        <dbReference type="EMBL" id="MDQ0441514.1"/>
    </source>
</evidence>
<gene>
    <name evidence="2" type="ORF">QO016_000997</name>
</gene>
<keyword evidence="3" id="KW-1185">Reference proteome</keyword>
<accession>A0ABU0HGR5</accession>
<reference evidence="2 3" key="1">
    <citation type="submission" date="2023-07" db="EMBL/GenBank/DDBJ databases">
        <title>Genomic Encyclopedia of Type Strains, Phase IV (KMG-IV): sequencing the most valuable type-strain genomes for metagenomic binning, comparative biology and taxonomic classification.</title>
        <authorList>
            <person name="Goeker M."/>
        </authorList>
    </citation>
    <scope>NUCLEOTIDE SEQUENCE [LARGE SCALE GENOMIC DNA]</scope>
    <source>
        <strain evidence="2 3">DSM 19562</strain>
    </source>
</reference>
<dbReference type="RefSeq" id="WP_238250106.1">
    <property type="nucleotide sequence ID" value="NZ_BPQX01000037.1"/>
</dbReference>